<keyword evidence="1" id="KW-0472">Membrane</keyword>
<protein>
    <submittedName>
        <fullName evidence="2">Uncharacterized protein</fullName>
    </submittedName>
</protein>
<evidence type="ECO:0000256" key="1">
    <source>
        <dbReference type="SAM" id="Phobius"/>
    </source>
</evidence>
<gene>
    <name evidence="2" type="ORF">J4557_30545</name>
</gene>
<dbReference type="Proteomes" id="UP000666915">
    <property type="component" value="Unassembled WGS sequence"/>
</dbReference>
<reference evidence="2 3" key="1">
    <citation type="submission" date="2021-03" db="EMBL/GenBank/DDBJ databases">
        <authorList>
            <person name="Kanchanasin P."/>
            <person name="Saeng-In P."/>
            <person name="Phongsopitanun W."/>
            <person name="Yuki M."/>
            <person name="Kudo T."/>
            <person name="Ohkuma M."/>
            <person name="Tanasupawat S."/>
        </authorList>
    </citation>
    <scope>NUCLEOTIDE SEQUENCE [LARGE SCALE GENOMIC DNA]</scope>
    <source>
        <strain evidence="2 3">L46</strain>
    </source>
</reference>
<name>A0ABS3R6T6_9ACTN</name>
<dbReference type="EMBL" id="JAGEOK010000022">
    <property type="protein sequence ID" value="MBO2441871.1"/>
    <property type="molecule type" value="Genomic_DNA"/>
</dbReference>
<comment type="caution">
    <text evidence="2">The sequence shown here is derived from an EMBL/GenBank/DDBJ whole genome shotgun (WGS) entry which is preliminary data.</text>
</comment>
<evidence type="ECO:0000313" key="3">
    <source>
        <dbReference type="Proteomes" id="UP000666915"/>
    </source>
</evidence>
<feature type="transmembrane region" description="Helical" evidence="1">
    <location>
        <begin position="6"/>
        <end position="26"/>
    </location>
</feature>
<keyword evidence="1" id="KW-1133">Transmembrane helix</keyword>
<feature type="transmembrane region" description="Helical" evidence="1">
    <location>
        <begin position="60"/>
        <end position="80"/>
    </location>
</feature>
<dbReference type="InterPro" id="IPR007136">
    <property type="entry name" value="DUF347"/>
</dbReference>
<dbReference type="Pfam" id="PF03988">
    <property type="entry name" value="DUF347"/>
    <property type="match status" value="1"/>
</dbReference>
<sequence length="155" mass="16095">MRREGFYWRAVLFTFALGTAAGDLVAERLDLGYPLSVVLFGALIVAMAGAPAVVGVNAVAALWIAYVLTLPVGALIGDYFSQARGDGGLGTALRPGLRRPVSVVDGALDLRTITRVGEAGTCEPPVGWSGPVRVLLVLCEPGECRVGRLGSLTNG</sequence>
<feature type="transmembrane region" description="Helical" evidence="1">
    <location>
        <begin position="33"/>
        <end position="54"/>
    </location>
</feature>
<organism evidence="2 3">
    <name type="scientific">Actinomadura nitritigenes</name>
    <dbReference type="NCBI Taxonomy" id="134602"/>
    <lineage>
        <taxon>Bacteria</taxon>
        <taxon>Bacillati</taxon>
        <taxon>Actinomycetota</taxon>
        <taxon>Actinomycetes</taxon>
        <taxon>Streptosporangiales</taxon>
        <taxon>Thermomonosporaceae</taxon>
        <taxon>Actinomadura</taxon>
    </lineage>
</organism>
<accession>A0ABS3R6T6</accession>
<evidence type="ECO:0000313" key="2">
    <source>
        <dbReference type="EMBL" id="MBO2441871.1"/>
    </source>
</evidence>
<proteinExistence type="predicted"/>
<dbReference type="RefSeq" id="WP_208270222.1">
    <property type="nucleotide sequence ID" value="NZ_BAAAGM010000127.1"/>
</dbReference>
<keyword evidence="3" id="KW-1185">Reference proteome</keyword>
<keyword evidence="1" id="KW-0812">Transmembrane</keyword>